<dbReference type="Proteomes" id="UP000248857">
    <property type="component" value="Unassembled WGS sequence"/>
</dbReference>
<dbReference type="FunFam" id="3.30.70.270:FF:000001">
    <property type="entry name" value="Diguanylate cyclase domain protein"/>
    <property type="match status" value="1"/>
</dbReference>
<keyword evidence="4" id="KW-0808">Transferase</keyword>
<sequence>MSKWFNRPISVRNRLLTSIGSMLIPVVVLAVGTIGTFNLAFSSFEETEAVILHESFPAADLELLLIRVSLLAASIETVEASDSQSDFEQLSQQIDQTLRLLKHEEISGVPERFLPPGRENLVTAINTQWLEARASGTEFFKPTSASELERQRKTRQIFIRDIEKTVTIIHRLNHLLNSWQDQNNLMQAKEVSRKGLILLVIICGIALSLAITTVWALSKTILGPLQILEQAISRFSNGELSHRIELQTQDELAQLAQTFNQMATKLEQSQADLQTLATIDGLTGVYNRREFNRWLHIEIEQARRESHSLSLVMVDIDYFKRLNDKHGHQSGDIALRWIGALLSENVRPGDIVARYGGEEFAIILPQTTEIEALVIAERIRQSIETQPVEVLNQQLLYVTASLGLATFPEETRDEEELLRQADCALYRAKQAGRNQVQHAGKIPV</sequence>
<evidence type="ECO:0000313" key="5">
    <source>
        <dbReference type="Proteomes" id="UP000248857"/>
    </source>
</evidence>
<feature type="transmembrane region" description="Helical" evidence="1">
    <location>
        <begin position="196"/>
        <end position="217"/>
    </location>
</feature>
<keyword evidence="5" id="KW-1185">Reference proteome</keyword>
<dbReference type="SUPFAM" id="SSF55073">
    <property type="entry name" value="Nucleotide cyclase"/>
    <property type="match status" value="1"/>
</dbReference>
<dbReference type="CDD" id="cd06225">
    <property type="entry name" value="HAMP"/>
    <property type="match status" value="1"/>
</dbReference>
<evidence type="ECO:0000259" key="2">
    <source>
        <dbReference type="PROSITE" id="PS50885"/>
    </source>
</evidence>
<reference evidence="4 5" key="1">
    <citation type="journal article" date="2018" name="Sci. Rep.">
        <title>A novel species of the marine cyanobacterium Acaryochloris with a unique pigment content and lifestyle.</title>
        <authorList>
            <person name="Partensky F."/>
            <person name="Six C."/>
            <person name="Ratin M."/>
            <person name="Garczarek L."/>
            <person name="Vaulot D."/>
            <person name="Probert I."/>
            <person name="Calteau A."/>
            <person name="Gourvil P."/>
            <person name="Marie D."/>
            <person name="Grebert T."/>
            <person name="Bouchier C."/>
            <person name="Le Panse S."/>
            <person name="Gachenot M."/>
            <person name="Rodriguez F."/>
            <person name="Garrido J.L."/>
        </authorList>
    </citation>
    <scope>NUCLEOTIDE SEQUENCE [LARGE SCALE GENOMIC DNA]</scope>
    <source>
        <strain evidence="4 5">RCC1774</strain>
    </source>
</reference>
<comment type="caution">
    <text evidence="4">The sequence shown here is derived from an EMBL/GenBank/DDBJ whole genome shotgun (WGS) entry which is preliminary data.</text>
</comment>
<dbReference type="InterPro" id="IPR003660">
    <property type="entry name" value="HAMP_dom"/>
</dbReference>
<dbReference type="NCBIfam" id="TIGR00254">
    <property type="entry name" value="GGDEF"/>
    <property type="match status" value="1"/>
</dbReference>
<keyword evidence="1" id="KW-0812">Transmembrane</keyword>
<proteinExistence type="predicted"/>
<gene>
    <name evidence="4" type="primary">adrA_1</name>
    <name evidence="4" type="ORF">C1752_01387</name>
</gene>
<protein>
    <submittedName>
        <fullName evidence="4">Putative diguanylate cyclase AdrA</fullName>
        <ecNumber evidence="4">2.7.7.65</ecNumber>
    </submittedName>
</protein>
<dbReference type="PROSITE" id="PS50885">
    <property type="entry name" value="HAMP"/>
    <property type="match status" value="1"/>
</dbReference>
<evidence type="ECO:0000259" key="3">
    <source>
        <dbReference type="PROSITE" id="PS50887"/>
    </source>
</evidence>
<dbReference type="GO" id="GO:0005886">
    <property type="term" value="C:plasma membrane"/>
    <property type="evidence" value="ECO:0007669"/>
    <property type="project" value="TreeGrafter"/>
</dbReference>
<dbReference type="Pfam" id="PF00672">
    <property type="entry name" value="HAMP"/>
    <property type="match status" value="1"/>
</dbReference>
<dbReference type="InterPro" id="IPR050469">
    <property type="entry name" value="Diguanylate_Cyclase"/>
</dbReference>
<feature type="domain" description="HAMP" evidence="2">
    <location>
        <begin position="219"/>
        <end position="271"/>
    </location>
</feature>
<dbReference type="AlphaFoldDB" id="A0A2W1JUI2"/>
<dbReference type="PANTHER" id="PTHR45138:SF24">
    <property type="entry name" value="DIGUANYLATE CYCLASE DGCC-RELATED"/>
    <property type="match status" value="1"/>
</dbReference>
<dbReference type="InterPro" id="IPR043128">
    <property type="entry name" value="Rev_trsase/Diguanyl_cyclase"/>
</dbReference>
<feature type="transmembrane region" description="Helical" evidence="1">
    <location>
        <begin position="20"/>
        <end position="41"/>
    </location>
</feature>
<dbReference type="PANTHER" id="PTHR45138">
    <property type="entry name" value="REGULATORY COMPONENTS OF SENSORY TRANSDUCTION SYSTEM"/>
    <property type="match status" value="1"/>
</dbReference>
<dbReference type="Pfam" id="PF00990">
    <property type="entry name" value="GGDEF"/>
    <property type="match status" value="1"/>
</dbReference>
<dbReference type="InterPro" id="IPR000160">
    <property type="entry name" value="GGDEF_dom"/>
</dbReference>
<dbReference type="RefSeq" id="WP_110985345.1">
    <property type="nucleotide sequence ID" value="NZ_CAWNWM010000003.1"/>
</dbReference>
<dbReference type="CDD" id="cd01949">
    <property type="entry name" value="GGDEF"/>
    <property type="match status" value="1"/>
</dbReference>
<dbReference type="PROSITE" id="PS50887">
    <property type="entry name" value="GGDEF"/>
    <property type="match status" value="1"/>
</dbReference>
<dbReference type="EMBL" id="PQWO01000003">
    <property type="protein sequence ID" value="PZD74152.1"/>
    <property type="molecule type" value="Genomic_DNA"/>
</dbReference>
<dbReference type="GO" id="GO:0043709">
    <property type="term" value="P:cell adhesion involved in single-species biofilm formation"/>
    <property type="evidence" value="ECO:0007669"/>
    <property type="project" value="TreeGrafter"/>
</dbReference>
<dbReference type="InterPro" id="IPR029787">
    <property type="entry name" value="Nucleotide_cyclase"/>
</dbReference>
<keyword evidence="1" id="KW-0472">Membrane</keyword>
<keyword evidence="1" id="KW-1133">Transmembrane helix</keyword>
<accession>A0A2W1JUI2</accession>
<dbReference type="SUPFAM" id="SSF158472">
    <property type="entry name" value="HAMP domain-like"/>
    <property type="match status" value="1"/>
</dbReference>
<dbReference type="SMART" id="SM00304">
    <property type="entry name" value="HAMP"/>
    <property type="match status" value="1"/>
</dbReference>
<name>A0A2W1JUI2_9CYAN</name>
<dbReference type="GO" id="GO:0007165">
    <property type="term" value="P:signal transduction"/>
    <property type="evidence" value="ECO:0007669"/>
    <property type="project" value="InterPro"/>
</dbReference>
<organism evidence="4 5">
    <name type="scientific">Acaryochloris thomasi RCC1774</name>
    <dbReference type="NCBI Taxonomy" id="1764569"/>
    <lineage>
        <taxon>Bacteria</taxon>
        <taxon>Bacillati</taxon>
        <taxon>Cyanobacteriota</taxon>
        <taxon>Cyanophyceae</taxon>
        <taxon>Acaryochloridales</taxon>
        <taxon>Acaryochloridaceae</taxon>
        <taxon>Acaryochloris</taxon>
        <taxon>Acaryochloris thomasi</taxon>
    </lineage>
</organism>
<feature type="domain" description="GGDEF" evidence="3">
    <location>
        <begin position="307"/>
        <end position="441"/>
    </location>
</feature>
<keyword evidence="4" id="KW-0548">Nucleotidyltransferase</keyword>
<dbReference type="Gene3D" id="3.30.70.270">
    <property type="match status" value="1"/>
</dbReference>
<dbReference type="GO" id="GO:0052621">
    <property type="term" value="F:diguanylate cyclase activity"/>
    <property type="evidence" value="ECO:0007669"/>
    <property type="project" value="UniProtKB-EC"/>
</dbReference>
<evidence type="ECO:0000313" key="4">
    <source>
        <dbReference type="EMBL" id="PZD74152.1"/>
    </source>
</evidence>
<evidence type="ECO:0000256" key="1">
    <source>
        <dbReference type="SAM" id="Phobius"/>
    </source>
</evidence>
<dbReference type="SMART" id="SM00267">
    <property type="entry name" value="GGDEF"/>
    <property type="match status" value="1"/>
</dbReference>
<dbReference type="GO" id="GO:1902201">
    <property type="term" value="P:negative regulation of bacterial-type flagellum-dependent cell motility"/>
    <property type="evidence" value="ECO:0007669"/>
    <property type="project" value="TreeGrafter"/>
</dbReference>
<dbReference type="Gene3D" id="6.10.340.10">
    <property type="match status" value="1"/>
</dbReference>
<dbReference type="EC" id="2.7.7.65" evidence="4"/>